<dbReference type="PANTHER" id="PTHR40459">
    <property type="entry name" value="CONSERVED HYPOTHETICAL ALANINE AND LEUCINE RICH PROTEIN"/>
    <property type="match status" value="1"/>
</dbReference>
<dbReference type="EMBL" id="QFFZ01000026">
    <property type="protein sequence ID" value="TEB10451.1"/>
    <property type="molecule type" value="Genomic_DNA"/>
</dbReference>
<dbReference type="InterPro" id="IPR008927">
    <property type="entry name" value="6-PGluconate_DH-like_C_sf"/>
</dbReference>
<dbReference type="SUPFAM" id="SSF51735">
    <property type="entry name" value="NAD(P)-binding Rossmann-fold domains"/>
    <property type="match status" value="1"/>
</dbReference>
<dbReference type="InterPro" id="IPR018931">
    <property type="entry name" value="DUF2520"/>
</dbReference>
<dbReference type="Gene3D" id="1.10.1040.20">
    <property type="entry name" value="ProC-like, C-terminal domain"/>
    <property type="match status" value="1"/>
</dbReference>
<gene>
    <name evidence="3" type="primary">proC_1</name>
    <name evidence="3" type="ORF">Pmgp_02360</name>
</gene>
<accession>A0A4Y7RNM8</accession>
<evidence type="ECO:0000313" key="3">
    <source>
        <dbReference type="EMBL" id="TEB10451.1"/>
    </source>
</evidence>
<dbReference type="EC" id="1.5.1.2" evidence="3"/>
<organism evidence="3 4">
    <name type="scientific">Pelotomaculum propionicicum</name>
    <dbReference type="NCBI Taxonomy" id="258475"/>
    <lineage>
        <taxon>Bacteria</taxon>
        <taxon>Bacillati</taxon>
        <taxon>Bacillota</taxon>
        <taxon>Clostridia</taxon>
        <taxon>Eubacteriales</taxon>
        <taxon>Desulfotomaculaceae</taxon>
        <taxon>Pelotomaculum</taxon>
    </lineage>
</organism>
<sequence>MIEQGGILESRTCEVLIELNKFVNRLEPGRTETEVLNKRLSDYSGRLLFIWLTIKRGEAVPVRKPKIAVVGAGKVGSALALLLNQQGYPVNGVASRSITSASRVAEQLNVPATTKPAEVTAGAEVVFITTPDRVIAQVAAEIEERGGFKPNQVVFHTSGAHAADEVGAARRSGALAASLHPLQSFADVKMAMENLPGSYFALEGDQEALPLAEQIVKDLGGKSFFIAAKDKPLYHAAACIASNYLVSLMHFATGLYSRFGLTREEAFAALYPLVRGTINNISQVGPASALTGPVARGDGPTLAGHLEAFKEVGEEERDLYCKLGLYTVKVAVEKGTINAEEAKKLEGIFGGAVNE</sequence>
<reference evidence="3 4" key="1">
    <citation type="journal article" date="2018" name="Environ. Microbiol.">
        <title>Novel energy conservation strategies and behaviour of Pelotomaculum schinkii driving syntrophic propionate catabolism.</title>
        <authorList>
            <person name="Hidalgo-Ahumada C.A.P."/>
            <person name="Nobu M.K."/>
            <person name="Narihiro T."/>
            <person name="Tamaki H."/>
            <person name="Liu W.T."/>
            <person name="Kamagata Y."/>
            <person name="Stams A.J.M."/>
            <person name="Imachi H."/>
            <person name="Sousa D.Z."/>
        </authorList>
    </citation>
    <scope>NUCLEOTIDE SEQUENCE [LARGE SCALE GENOMIC DNA]</scope>
    <source>
        <strain evidence="3 4">MGP</strain>
    </source>
</reference>
<evidence type="ECO:0000313" key="4">
    <source>
        <dbReference type="Proteomes" id="UP000297597"/>
    </source>
</evidence>
<dbReference type="AlphaFoldDB" id="A0A4Y7RNM8"/>
<dbReference type="SUPFAM" id="SSF48179">
    <property type="entry name" value="6-phosphogluconate dehydrogenase C-terminal domain-like"/>
    <property type="match status" value="1"/>
</dbReference>
<dbReference type="InterPro" id="IPR036291">
    <property type="entry name" value="NAD(P)-bd_dom_sf"/>
</dbReference>
<dbReference type="Pfam" id="PF10727">
    <property type="entry name" value="Rossmann-like"/>
    <property type="match status" value="1"/>
</dbReference>
<dbReference type="Pfam" id="PF10728">
    <property type="entry name" value="DUF2520"/>
    <property type="match status" value="1"/>
</dbReference>
<dbReference type="Proteomes" id="UP000297597">
    <property type="component" value="Unassembled WGS sequence"/>
</dbReference>
<keyword evidence="4" id="KW-1185">Reference proteome</keyword>
<feature type="domain" description="DUF2520" evidence="2">
    <location>
        <begin position="199"/>
        <end position="326"/>
    </location>
</feature>
<dbReference type="PANTHER" id="PTHR40459:SF1">
    <property type="entry name" value="CONSERVED HYPOTHETICAL ALANINE AND LEUCINE RICH PROTEIN"/>
    <property type="match status" value="1"/>
</dbReference>
<dbReference type="InterPro" id="IPR037108">
    <property type="entry name" value="TM1727-like_C_sf"/>
</dbReference>
<keyword evidence="3" id="KW-0560">Oxidoreductase</keyword>
<protein>
    <submittedName>
        <fullName evidence="3">Pyrroline-5-carboxylate reductase</fullName>
        <ecNumber evidence="3">1.5.1.2</ecNumber>
    </submittedName>
</protein>
<dbReference type="GO" id="GO:0004735">
    <property type="term" value="F:pyrroline-5-carboxylate reductase activity"/>
    <property type="evidence" value="ECO:0007669"/>
    <property type="project" value="UniProtKB-EC"/>
</dbReference>
<evidence type="ECO:0000259" key="1">
    <source>
        <dbReference type="Pfam" id="PF10727"/>
    </source>
</evidence>
<comment type="caution">
    <text evidence="3">The sequence shown here is derived from an EMBL/GenBank/DDBJ whole genome shotgun (WGS) entry which is preliminary data.</text>
</comment>
<evidence type="ECO:0000259" key="2">
    <source>
        <dbReference type="Pfam" id="PF10728"/>
    </source>
</evidence>
<dbReference type="Gene3D" id="3.40.50.720">
    <property type="entry name" value="NAD(P)-binding Rossmann-like Domain"/>
    <property type="match status" value="1"/>
</dbReference>
<feature type="domain" description="Putative oxidoreductase/dehydrogenase Rossmann-like" evidence="1">
    <location>
        <begin position="66"/>
        <end position="181"/>
    </location>
</feature>
<name>A0A4Y7RNM8_9FIRM</name>
<proteinExistence type="predicted"/>
<dbReference type="InterPro" id="IPR019665">
    <property type="entry name" value="OxRdtase/DH_put_Rossmann_dom"/>
</dbReference>